<evidence type="ECO:0000256" key="3">
    <source>
        <dbReference type="ARBA" id="ARBA00022803"/>
    </source>
</evidence>
<dbReference type="Gene3D" id="3.30.200.20">
    <property type="entry name" value="Phosphorylase Kinase, domain 1"/>
    <property type="match status" value="1"/>
</dbReference>
<proteinExistence type="predicted"/>
<keyword evidence="4 6" id="KW-0067">ATP-binding</keyword>
<keyword evidence="1" id="KW-0677">Repeat</keyword>
<feature type="binding site" evidence="6">
    <location>
        <position position="119"/>
    </location>
    <ligand>
        <name>ATP</name>
        <dbReference type="ChEBI" id="CHEBI:30616"/>
    </ligand>
</feature>
<dbReference type="EMBL" id="CP035704">
    <property type="protein sequence ID" value="QBB71239.1"/>
    <property type="molecule type" value="Genomic_DNA"/>
</dbReference>
<evidence type="ECO:0000256" key="7">
    <source>
        <dbReference type="SAM" id="Coils"/>
    </source>
</evidence>
<name>A0A411HL33_9GAMM</name>
<keyword evidence="2 6" id="KW-0547">Nucleotide-binding</keyword>
<dbReference type="GO" id="GO:0005524">
    <property type="term" value="F:ATP binding"/>
    <property type="evidence" value="ECO:0007669"/>
    <property type="project" value="UniProtKB-UniRule"/>
</dbReference>
<dbReference type="PANTHER" id="PTHR45641">
    <property type="entry name" value="TETRATRICOPEPTIDE REPEAT PROTEIN (AFU_ORTHOLOGUE AFUA_6G03870)"/>
    <property type="match status" value="1"/>
</dbReference>
<dbReference type="AlphaFoldDB" id="A0A411HL33"/>
<dbReference type="InterPro" id="IPR011990">
    <property type="entry name" value="TPR-like_helical_dom_sf"/>
</dbReference>
<feature type="transmembrane region" description="Helical" evidence="8">
    <location>
        <begin position="391"/>
        <end position="412"/>
    </location>
</feature>
<reference evidence="10 11" key="1">
    <citation type="submission" date="2019-01" db="EMBL/GenBank/DDBJ databases">
        <title>Pseudolysobacter antarctica gen. nov., sp. nov., isolated from Fildes Peninsula, Antarctica.</title>
        <authorList>
            <person name="Wei Z."/>
            <person name="Peng F."/>
        </authorList>
    </citation>
    <scope>NUCLEOTIDE SEQUENCE [LARGE SCALE GENOMIC DNA]</scope>
    <source>
        <strain evidence="10 11">AQ6-296</strain>
    </source>
</reference>
<dbReference type="PROSITE" id="PS50011">
    <property type="entry name" value="PROTEIN_KINASE_DOM"/>
    <property type="match status" value="1"/>
</dbReference>
<dbReference type="PROSITE" id="PS00107">
    <property type="entry name" value="PROTEIN_KINASE_ATP"/>
    <property type="match status" value="1"/>
</dbReference>
<accession>A0A411HL33</accession>
<keyword evidence="10" id="KW-0808">Transferase</keyword>
<gene>
    <name evidence="10" type="ORF">ELE36_13225</name>
</gene>
<keyword evidence="3 5" id="KW-0802">TPR repeat</keyword>
<evidence type="ECO:0000259" key="9">
    <source>
        <dbReference type="PROSITE" id="PS50011"/>
    </source>
</evidence>
<dbReference type="PROSITE" id="PS50005">
    <property type="entry name" value="TPR"/>
    <property type="match status" value="1"/>
</dbReference>
<keyword evidence="7" id="KW-0175">Coiled coil</keyword>
<dbReference type="SUPFAM" id="SSF56112">
    <property type="entry name" value="Protein kinase-like (PK-like)"/>
    <property type="match status" value="1"/>
</dbReference>
<dbReference type="Gene3D" id="1.10.510.10">
    <property type="entry name" value="Transferase(Phosphotransferase) domain 1"/>
    <property type="match status" value="1"/>
</dbReference>
<dbReference type="KEGG" id="xbc:ELE36_13225"/>
<dbReference type="SUPFAM" id="SSF48452">
    <property type="entry name" value="TPR-like"/>
    <property type="match status" value="4"/>
</dbReference>
<dbReference type="Pfam" id="PF00069">
    <property type="entry name" value="Pkinase"/>
    <property type="match status" value="1"/>
</dbReference>
<dbReference type="InterPro" id="IPR008271">
    <property type="entry name" value="Ser/Thr_kinase_AS"/>
</dbReference>
<evidence type="ECO:0000256" key="8">
    <source>
        <dbReference type="SAM" id="Phobius"/>
    </source>
</evidence>
<dbReference type="GO" id="GO:0004674">
    <property type="term" value="F:protein serine/threonine kinase activity"/>
    <property type="evidence" value="ECO:0007669"/>
    <property type="project" value="UniProtKB-KW"/>
</dbReference>
<dbReference type="Gene3D" id="1.25.40.10">
    <property type="entry name" value="Tetratricopeptide repeat domain"/>
    <property type="match status" value="3"/>
</dbReference>
<feature type="domain" description="Protein kinase" evidence="9">
    <location>
        <begin position="88"/>
        <end position="366"/>
    </location>
</feature>
<dbReference type="InterPro" id="IPR019734">
    <property type="entry name" value="TPR_rpt"/>
</dbReference>
<dbReference type="InterPro" id="IPR011009">
    <property type="entry name" value="Kinase-like_dom_sf"/>
</dbReference>
<dbReference type="PANTHER" id="PTHR45641:SF19">
    <property type="entry name" value="NEPHROCYSTIN-3"/>
    <property type="match status" value="1"/>
</dbReference>
<keyword evidence="10" id="KW-0418">Kinase</keyword>
<evidence type="ECO:0000256" key="6">
    <source>
        <dbReference type="PROSITE-ProRule" id="PRU10141"/>
    </source>
</evidence>
<dbReference type="Pfam" id="PF13374">
    <property type="entry name" value="TPR_10"/>
    <property type="match status" value="2"/>
</dbReference>
<organism evidence="10 11">
    <name type="scientific">Pseudolysobacter antarcticus</name>
    <dbReference type="NCBI Taxonomy" id="2511995"/>
    <lineage>
        <taxon>Bacteria</taxon>
        <taxon>Pseudomonadati</taxon>
        <taxon>Pseudomonadota</taxon>
        <taxon>Gammaproteobacteria</taxon>
        <taxon>Lysobacterales</taxon>
        <taxon>Rhodanobacteraceae</taxon>
        <taxon>Pseudolysobacter</taxon>
    </lineage>
</organism>
<keyword evidence="11" id="KW-1185">Reference proteome</keyword>
<dbReference type="OrthoDB" id="9801841at2"/>
<dbReference type="SMART" id="SM00220">
    <property type="entry name" value="S_TKc"/>
    <property type="match status" value="1"/>
</dbReference>
<keyword evidence="8" id="KW-1133">Transmembrane helix</keyword>
<evidence type="ECO:0000256" key="1">
    <source>
        <dbReference type="ARBA" id="ARBA00022737"/>
    </source>
</evidence>
<dbReference type="Proteomes" id="UP000291562">
    <property type="component" value="Chromosome"/>
</dbReference>
<dbReference type="InterPro" id="IPR017441">
    <property type="entry name" value="Protein_kinase_ATP_BS"/>
</dbReference>
<keyword evidence="8" id="KW-0812">Transmembrane</keyword>
<feature type="coiled-coil region" evidence="7">
    <location>
        <begin position="851"/>
        <end position="878"/>
    </location>
</feature>
<evidence type="ECO:0000256" key="5">
    <source>
        <dbReference type="PROSITE-ProRule" id="PRU00339"/>
    </source>
</evidence>
<dbReference type="CDD" id="cd14014">
    <property type="entry name" value="STKc_PknB_like"/>
    <property type="match status" value="1"/>
</dbReference>
<dbReference type="Pfam" id="PF13424">
    <property type="entry name" value="TPR_12"/>
    <property type="match status" value="3"/>
</dbReference>
<feature type="repeat" description="TPR" evidence="5">
    <location>
        <begin position="515"/>
        <end position="548"/>
    </location>
</feature>
<evidence type="ECO:0000313" key="10">
    <source>
        <dbReference type="EMBL" id="QBB71239.1"/>
    </source>
</evidence>
<dbReference type="PROSITE" id="PS00108">
    <property type="entry name" value="PROTEIN_KINASE_ST"/>
    <property type="match status" value="1"/>
</dbReference>
<evidence type="ECO:0000256" key="2">
    <source>
        <dbReference type="ARBA" id="ARBA00022741"/>
    </source>
</evidence>
<keyword evidence="10" id="KW-0723">Serine/threonine-protein kinase</keyword>
<protein>
    <submittedName>
        <fullName evidence="10">Serine/threonine protein kinase</fullName>
    </submittedName>
</protein>
<dbReference type="RefSeq" id="WP_129834048.1">
    <property type="nucleotide sequence ID" value="NZ_CP035704.1"/>
</dbReference>
<evidence type="ECO:0000313" key="11">
    <source>
        <dbReference type="Proteomes" id="UP000291562"/>
    </source>
</evidence>
<sequence length="985" mass="106844">MDTERWQRVSAIFDEAAEAPLASRAALLDHLCGADVELRHEVEALLVADARADAFDSGVDSARIAAASDWADSKNVESLASGERIGPWRVLRELGRGGMGVVLLAERADGQYEQQAAIKLIKRGMDSDAVQTRFLRERQILARLEHPHIARLLDGGIATDGRPYFAMEYVDGSPLLAYCAQHNLSLQMRISIFMDICSAVQFAHGQLVVHRDIKPSNILVTASGSAKLLDFGIAKLLDDSLGAQINATVDAAQHPLTLAYAAPEQLRGESVGITTDVYALGGVLYELLTGCRAFDLGDTPTLDDVQRVLAATAPALPSARAKADSPVAANSLRGDLDMIVQAAMKRDPQRRYSTVEAFAADLRRYLVGRPIAARRDSSTYRISKFVARHRAGVAASVFGMLALIAALGMAVWQARAKTREAQASQEVTAFLVGLFAGSDPTHSGGAAISAQDLLDQGAKRLQGKLENAPMLRARLLNTVATTYTALGLYDRALPLAEQALVLRRQNLPGNDPELADSLDELGQIYTQKADYARAEPLLRQALDLRRTQLGDDDPATIDSFGNLGSLLQSRGDFQSADEMFLAALNAAQRRYGNDAVETARRLDDEATNLDNLGKKTEALAAYRRALEIREKKLGADDAEVATSLHNIGTLFDESGDDIAAQKPLERALAIRLKVFGPEHPLVGFTDLALAGVYQGLEQLDNSEKSTTEALRIFRHTLAPDHPKITETLNVLAILHSLRRDFFGAEPLAREVVERFRRTLGADHPNTLTAENNLSFVLRHTGQSSAAERLARGVLERMHDDNGQGTIAVDCENLASVLEQQGKFDEALLYSRQALQLLTKTEGENSTNAIIALRLLALAEELQGDAKNAEQDFRTALSRAAQLPSGRTMATYLLQIPLADFLVGANRCAEAQPLLENALMQINKPSVTAGPIWGAEAQLLLGRCRAADHANQDGAALENAARKQLRALPAIEIDLYPATVKLLHAR</sequence>
<dbReference type="InterPro" id="IPR000719">
    <property type="entry name" value="Prot_kinase_dom"/>
</dbReference>
<keyword evidence="8" id="KW-0472">Membrane</keyword>
<dbReference type="SMART" id="SM00028">
    <property type="entry name" value="TPR"/>
    <property type="match status" value="7"/>
</dbReference>
<evidence type="ECO:0000256" key="4">
    <source>
        <dbReference type="ARBA" id="ARBA00022840"/>
    </source>
</evidence>